<dbReference type="AlphaFoldDB" id="A0A1W1I1K4"/>
<evidence type="ECO:0000313" key="11">
    <source>
        <dbReference type="Proteomes" id="UP000192042"/>
    </source>
</evidence>
<reference evidence="10 11" key="1">
    <citation type="submission" date="2017-03" db="EMBL/GenBank/DDBJ databases">
        <authorList>
            <person name="Afonso C.L."/>
            <person name="Miller P.J."/>
            <person name="Scott M.A."/>
            <person name="Spackman E."/>
            <person name="Goraichik I."/>
            <person name="Dimitrov K.M."/>
            <person name="Suarez D.L."/>
            <person name="Swayne D.E."/>
        </authorList>
    </citation>
    <scope>NUCLEOTIDE SEQUENCE [LARGE SCALE GENOMIC DNA]</scope>
    <source>
        <strain evidence="10">Genome sequencing of Nitrospira japonica strain NJ11</strain>
    </source>
</reference>
<proteinExistence type="predicted"/>
<keyword evidence="4 10" id="KW-0808">Transferase</keyword>
<keyword evidence="6 8" id="KW-1133">Transmembrane helix</keyword>
<gene>
    <name evidence="10" type="ORF">NSJP_0716</name>
</gene>
<feature type="transmembrane region" description="Helical" evidence="8">
    <location>
        <begin position="84"/>
        <end position="102"/>
    </location>
</feature>
<name>A0A1W1I1K4_9BACT</name>
<evidence type="ECO:0000256" key="8">
    <source>
        <dbReference type="SAM" id="Phobius"/>
    </source>
</evidence>
<dbReference type="EC" id="2.-.-.-" evidence="10"/>
<dbReference type="InterPro" id="IPR003342">
    <property type="entry name" value="ArnT-like_N"/>
</dbReference>
<evidence type="ECO:0000256" key="7">
    <source>
        <dbReference type="ARBA" id="ARBA00023136"/>
    </source>
</evidence>
<dbReference type="Proteomes" id="UP000192042">
    <property type="component" value="Chromosome I"/>
</dbReference>
<evidence type="ECO:0000256" key="6">
    <source>
        <dbReference type="ARBA" id="ARBA00022989"/>
    </source>
</evidence>
<evidence type="ECO:0000256" key="5">
    <source>
        <dbReference type="ARBA" id="ARBA00022692"/>
    </source>
</evidence>
<evidence type="ECO:0000256" key="1">
    <source>
        <dbReference type="ARBA" id="ARBA00004651"/>
    </source>
</evidence>
<feature type="transmembrane region" description="Helical" evidence="8">
    <location>
        <begin position="440"/>
        <end position="461"/>
    </location>
</feature>
<dbReference type="Pfam" id="PF02366">
    <property type="entry name" value="PMT"/>
    <property type="match status" value="1"/>
</dbReference>
<dbReference type="GO" id="GO:0006493">
    <property type="term" value="P:protein O-linked glycosylation"/>
    <property type="evidence" value="ECO:0007669"/>
    <property type="project" value="InterPro"/>
</dbReference>
<dbReference type="GO" id="GO:0010041">
    <property type="term" value="P:response to iron(III) ion"/>
    <property type="evidence" value="ECO:0007669"/>
    <property type="project" value="TreeGrafter"/>
</dbReference>
<dbReference type="GO" id="GO:0000030">
    <property type="term" value="F:mannosyltransferase activity"/>
    <property type="evidence" value="ECO:0007669"/>
    <property type="project" value="InterPro"/>
</dbReference>
<comment type="subcellular location">
    <subcellularLocation>
        <location evidence="1">Cell membrane</location>
        <topology evidence="1">Multi-pass membrane protein</topology>
    </subcellularLocation>
</comment>
<evidence type="ECO:0000256" key="4">
    <source>
        <dbReference type="ARBA" id="ARBA00022679"/>
    </source>
</evidence>
<dbReference type="PANTHER" id="PTHR33908">
    <property type="entry name" value="MANNOSYLTRANSFERASE YKCB-RELATED"/>
    <property type="match status" value="1"/>
</dbReference>
<feature type="transmembrane region" description="Helical" evidence="8">
    <location>
        <begin position="213"/>
        <end position="236"/>
    </location>
</feature>
<keyword evidence="5 8" id="KW-0812">Transmembrane</keyword>
<dbReference type="GO" id="GO:0009103">
    <property type="term" value="P:lipopolysaccharide biosynthetic process"/>
    <property type="evidence" value="ECO:0007669"/>
    <property type="project" value="UniProtKB-ARBA"/>
</dbReference>
<evidence type="ECO:0000313" key="10">
    <source>
        <dbReference type="EMBL" id="SLM46888.1"/>
    </source>
</evidence>
<feature type="transmembrane region" description="Helical" evidence="8">
    <location>
        <begin position="415"/>
        <end position="433"/>
    </location>
</feature>
<keyword evidence="2" id="KW-1003">Cell membrane</keyword>
<organism evidence="10 11">
    <name type="scientific">Nitrospira japonica</name>
    <dbReference type="NCBI Taxonomy" id="1325564"/>
    <lineage>
        <taxon>Bacteria</taxon>
        <taxon>Pseudomonadati</taxon>
        <taxon>Nitrospirota</taxon>
        <taxon>Nitrospiria</taxon>
        <taxon>Nitrospirales</taxon>
        <taxon>Nitrospiraceae</taxon>
        <taxon>Nitrospira</taxon>
    </lineage>
</organism>
<evidence type="ECO:0000256" key="3">
    <source>
        <dbReference type="ARBA" id="ARBA00022676"/>
    </source>
</evidence>
<dbReference type="OrthoDB" id="9775035at2"/>
<feature type="transmembrane region" description="Helical" evidence="8">
    <location>
        <begin position="108"/>
        <end position="125"/>
    </location>
</feature>
<feature type="transmembrane region" description="Helical" evidence="8">
    <location>
        <begin position="256"/>
        <end position="282"/>
    </location>
</feature>
<evidence type="ECO:0000259" key="9">
    <source>
        <dbReference type="Pfam" id="PF02366"/>
    </source>
</evidence>
<evidence type="ECO:0000256" key="2">
    <source>
        <dbReference type="ARBA" id="ARBA00022475"/>
    </source>
</evidence>
<dbReference type="GO" id="GO:0016763">
    <property type="term" value="F:pentosyltransferase activity"/>
    <property type="evidence" value="ECO:0007669"/>
    <property type="project" value="TreeGrafter"/>
</dbReference>
<feature type="transmembrane region" description="Helical" evidence="8">
    <location>
        <begin position="335"/>
        <end position="353"/>
    </location>
</feature>
<feature type="transmembrane region" description="Helical" evidence="8">
    <location>
        <begin position="132"/>
        <end position="151"/>
    </location>
</feature>
<dbReference type="PANTHER" id="PTHR33908:SF3">
    <property type="entry name" value="UNDECAPRENYL PHOSPHATE-ALPHA-4-AMINO-4-DEOXY-L-ARABINOSE ARABINOSYL TRANSFERASE"/>
    <property type="match status" value="1"/>
</dbReference>
<dbReference type="GO" id="GO:0005886">
    <property type="term" value="C:plasma membrane"/>
    <property type="evidence" value="ECO:0007669"/>
    <property type="project" value="UniProtKB-SubCell"/>
</dbReference>
<sequence>MAKHLVNLALLLALAGILLFVGLGSIGLTDRDEGRNAEAGREMLETGDWITPTFNYEPRFYKPALVYWLMSGSYSLFGVNEFAARFHSALFGIALILVQYWFSVCWQAPNIGLFSALMLLLNIEMIGLNRMALTDSVLVFFTTTAQFAFWAGLHGTGRRSWMWWFYAAMGIATLAKGPVGFIIPLVTMTLYLTFTRRWGQFWREGHPLLGTGLFVLVTLPWYGTMLAIHGSAYVTIAKAQTVGRFMAPMEGHGFGLLFYVPVVLLGFFPWSALLPMSMYGCLKAWKAARRTGASAPPPATAGAGTASTELELFASLWVIGSFVFFTLSSTKLQHYIAPLFPAAALLTATYWHRSLVDPATKGVRAAIHVMMGLGFLLALGLSSIPWIYSRFSDKLLKEFPSAGLLDPSAWDAGPYAAALVLLIGMAMVGYWGLNEQRRAGAFWAAGGTLALVVLITIRLSLPLMNHYFVSPPQELAYAAGVNLQPSDHFVVYGSTRPSTIFYARRQAVFIPFGEEETIRLTLAKPDRTMVLLPERFRSNLPKEADQLVPLLRRHGYVLLANQPMVTIPEGTAPPPARLSPH</sequence>
<accession>A0A1W1I1K4</accession>
<dbReference type="InterPro" id="IPR050297">
    <property type="entry name" value="LipidA_mod_glycosyltrf_83"/>
</dbReference>
<feature type="transmembrane region" description="Helical" evidence="8">
    <location>
        <begin position="365"/>
        <end position="388"/>
    </location>
</feature>
<keyword evidence="7 8" id="KW-0472">Membrane</keyword>
<feature type="transmembrane region" description="Helical" evidence="8">
    <location>
        <begin position="163"/>
        <end position="192"/>
    </location>
</feature>
<protein>
    <submittedName>
        <fullName evidence="10">Putative Glycosyl transferase, family 39</fullName>
        <ecNumber evidence="10">2.-.-.-</ecNumber>
    </submittedName>
</protein>
<feature type="domain" description="ArnT-like N-terminal" evidence="9">
    <location>
        <begin position="37"/>
        <end position="224"/>
    </location>
</feature>
<keyword evidence="3" id="KW-0328">Glycosyltransferase</keyword>
<dbReference type="KEGG" id="nja:NSJP_0716"/>
<dbReference type="STRING" id="1325564.NSJP_0716"/>
<keyword evidence="11" id="KW-1185">Reference proteome</keyword>
<dbReference type="EMBL" id="LT828648">
    <property type="protein sequence ID" value="SLM46888.1"/>
    <property type="molecule type" value="Genomic_DNA"/>
</dbReference>